<feature type="compositionally biased region" description="Basic and acidic residues" evidence="1">
    <location>
        <begin position="54"/>
        <end position="85"/>
    </location>
</feature>
<dbReference type="RefSeq" id="WP_348263809.1">
    <property type="nucleotide sequence ID" value="NZ_CP121196.1"/>
</dbReference>
<sequence length="210" mass="24567">MNLNRLCMTGLIGCAALLLLTAPRINASTPGPQPAGFGQDRDDWQRPPDAWNDMQRRGFHDGIEGAQKDFGNHRRPDVDNRDEYRRPDVPAQFWGAYREGFRRGYDVGMSHLTGANDWRMRAPERPWDAPPNEFDQLRRQGFQDGIEGARKDFDNHRRPDVNNREEYRHPHLPPEQREAYRDGFRHGYQVAVDHMMGGHDHDRDDHDHHR</sequence>
<accession>A0AAU7DMP0</accession>
<protein>
    <submittedName>
        <fullName evidence="3">Uncharacterized protein</fullName>
    </submittedName>
</protein>
<proteinExistence type="predicted"/>
<dbReference type="AlphaFoldDB" id="A0AAU7DMP0"/>
<name>A0AAU7DMP0_9BACT</name>
<feature type="signal peptide" evidence="2">
    <location>
        <begin position="1"/>
        <end position="27"/>
    </location>
</feature>
<evidence type="ECO:0000313" key="3">
    <source>
        <dbReference type="EMBL" id="XBH18585.1"/>
    </source>
</evidence>
<dbReference type="EMBL" id="CP121196">
    <property type="protein sequence ID" value="XBH18585.1"/>
    <property type="molecule type" value="Genomic_DNA"/>
</dbReference>
<keyword evidence="2" id="KW-0732">Signal</keyword>
<feature type="region of interest" description="Disordered" evidence="1">
    <location>
        <begin position="29"/>
        <end position="85"/>
    </location>
</feature>
<reference evidence="3" key="1">
    <citation type="submission" date="2023-03" db="EMBL/GenBank/DDBJ databases">
        <title>Edaphobacter sp.</title>
        <authorList>
            <person name="Huber K.J."/>
            <person name="Papendorf J."/>
            <person name="Pilke C."/>
            <person name="Bunk B."/>
            <person name="Sproeer C."/>
            <person name="Pester M."/>
        </authorList>
    </citation>
    <scope>NUCLEOTIDE SEQUENCE</scope>
    <source>
        <strain evidence="3">DSM 110680</strain>
    </source>
</reference>
<gene>
    <name evidence="3" type="ORF">P8935_04425</name>
</gene>
<organism evidence="3">
    <name type="scientific">Telmatobacter sp. DSM 110680</name>
    <dbReference type="NCBI Taxonomy" id="3036704"/>
    <lineage>
        <taxon>Bacteria</taxon>
        <taxon>Pseudomonadati</taxon>
        <taxon>Acidobacteriota</taxon>
        <taxon>Terriglobia</taxon>
        <taxon>Terriglobales</taxon>
        <taxon>Acidobacteriaceae</taxon>
        <taxon>Telmatobacter</taxon>
    </lineage>
</organism>
<feature type="region of interest" description="Disordered" evidence="1">
    <location>
        <begin position="149"/>
        <end position="180"/>
    </location>
</feature>
<feature type="chain" id="PRO_5043638611" evidence="2">
    <location>
        <begin position="28"/>
        <end position="210"/>
    </location>
</feature>
<evidence type="ECO:0000256" key="2">
    <source>
        <dbReference type="SAM" id="SignalP"/>
    </source>
</evidence>
<evidence type="ECO:0000256" key="1">
    <source>
        <dbReference type="SAM" id="MobiDB-lite"/>
    </source>
</evidence>